<keyword evidence="4 9" id="KW-0863">Zinc-finger</keyword>
<dbReference type="AlphaFoldDB" id="A0AAE8N580"/>
<keyword evidence="8" id="KW-0539">Nucleus</keyword>
<feature type="domain" description="C2H2-type" evidence="11">
    <location>
        <begin position="144"/>
        <end position="174"/>
    </location>
</feature>
<evidence type="ECO:0000313" key="13">
    <source>
        <dbReference type="Proteomes" id="UP001187682"/>
    </source>
</evidence>
<feature type="compositionally biased region" description="Basic and acidic residues" evidence="10">
    <location>
        <begin position="631"/>
        <end position="641"/>
    </location>
</feature>
<evidence type="ECO:0000256" key="7">
    <source>
        <dbReference type="ARBA" id="ARBA00023163"/>
    </source>
</evidence>
<dbReference type="GO" id="GO:0000978">
    <property type="term" value="F:RNA polymerase II cis-regulatory region sequence-specific DNA binding"/>
    <property type="evidence" value="ECO:0007669"/>
    <property type="project" value="InterPro"/>
</dbReference>
<keyword evidence="6" id="KW-0805">Transcription regulation</keyword>
<dbReference type="Gene3D" id="3.30.160.60">
    <property type="entry name" value="Classic Zinc Finger"/>
    <property type="match status" value="2"/>
</dbReference>
<feature type="region of interest" description="Disordered" evidence="10">
    <location>
        <begin position="1"/>
        <end position="142"/>
    </location>
</feature>
<dbReference type="InterPro" id="IPR051059">
    <property type="entry name" value="VerF-like"/>
</dbReference>
<comment type="caution">
    <text evidence="12">The sequence shown here is derived from an EMBL/GenBank/DDBJ whole genome shotgun (WGS) entry which is preliminary data.</text>
</comment>
<evidence type="ECO:0000256" key="1">
    <source>
        <dbReference type="ARBA" id="ARBA00004123"/>
    </source>
</evidence>
<feature type="compositionally biased region" description="Acidic residues" evidence="10">
    <location>
        <begin position="117"/>
        <end position="128"/>
    </location>
</feature>
<keyword evidence="5" id="KW-0862">Zinc</keyword>
<dbReference type="GO" id="GO:0008270">
    <property type="term" value="F:zinc ion binding"/>
    <property type="evidence" value="ECO:0007669"/>
    <property type="project" value="UniProtKB-KW"/>
</dbReference>
<dbReference type="SUPFAM" id="SSF57667">
    <property type="entry name" value="beta-beta-alpha zinc fingers"/>
    <property type="match status" value="1"/>
</dbReference>
<feature type="compositionally biased region" description="Polar residues" evidence="10">
    <location>
        <begin position="36"/>
        <end position="65"/>
    </location>
</feature>
<accession>A0AAE8N580</accession>
<dbReference type="PANTHER" id="PTHR40626:SF11">
    <property type="entry name" value="ZINC FINGER PROTEIN YPR022C"/>
    <property type="match status" value="1"/>
</dbReference>
<feature type="compositionally biased region" description="Low complexity" evidence="10">
    <location>
        <begin position="658"/>
        <end position="668"/>
    </location>
</feature>
<evidence type="ECO:0000256" key="3">
    <source>
        <dbReference type="ARBA" id="ARBA00022737"/>
    </source>
</evidence>
<feature type="compositionally biased region" description="Polar residues" evidence="10">
    <location>
        <begin position="17"/>
        <end position="26"/>
    </location>
</feature>
<sequence length="698" mass="74997">MATAFRPVNVHSPIPEATTSDMTSPTTPRPAAPGSQLEQPRSQVDDATTPTRASFQASLSSQKPLPTSPFPQAVRVPNSASPSGANEREGSANDDVEMDGSSNGQAEAGSNGHDGDIPEEDESDEDSPNADGSRSSKKKKSQRFYCTDFPPCNLSFTRSEHLARHIRKHTGERPFQCHCSRRFSRLDNLRQHAQTVHINEDIPMDSLAATGSRYQRQIRTDRVRPTTGRARASTAGSMSGPVRGHSKSLSTSSIQSMSSVGSVFDARGDIRRRPAPLVMADHRTRLSSESYHSAADSAYSYRHPSPGEFSTPTSATYSTNQSSPRWSAMGSSPTSAHTHSRSQSMFTDSRMPPGRRLSVPSGANPFQGPHGAIVGHTVMVPPGVGPSSAGGFSPGTVVATPTSGWGSGRRDSISSSAAGDDGWRRRTWHPDSRNFAAPTSTLNSVANAESIHPNAPAPIAHGPPNPNNTVRLPGIESFITAPRPATPPKRAPSPMAVDTEMAGAQAPHPLDPESGRSDRQWEMGLHRGLTRLDISNTPPGDAAGTWASETERAVQAQAEQARVNQPTVRFQVETPPTHPAGSRRTPPRAYQHQHTLSAPSITTPRESKRHGWYHGPPNPHGYEQAQGDVNPDPRPRVERMVHPNVAAFSGFPAREPAQQQQQQQQNPQQPSPSNPEALKRLEALVAVAANEGKTATAY</sequence>
<dbReference type="GO" id="GO:0005634">
    <property type="term" value="C:nucleus"/>
    <property type="evidence" value="ECO:0007669"/>
    <property type="project" value="UniProtKB-SubCell"/>
</dbReference>
<reference evidence="12" key="1">
    <citation type="submission" date="2018-03" db="EMBL/GenBank/DDBJ databases">
        <authorList>
            <person name="Guldener U."/>
        </authorList>
    </citation>
    <scope>NUCLEOTIDE SEQUENCE</scope>
</reference>
<comment type="subcellular location">
    <subcellularLocation>
        <location evidence="1">Nucleus</location>
    </subcellularLocation>
</comment>
<keyword evidence="7" id="KW-0804">Transcription</keyword>
<dbReference type="InterPro" id="IPR036236">
    <property type="entry name" value="Znf_C2H2_sf"/>
</dbReference>
<keyword evidence="2" id="KW-0479">Metal-binding</keyword>
<keyword evidence="13" id="KW-1185">Reference proteome</keyword>
<feature type="domain" description="C2H2-type" evidence="11">
    <location>
        <begin position="175"/>
        <end position="202"/>
    </location>
</feature>
<feature type="region of interest" description="Disordered" evidence="10">
    <location>
        <begin position="452"/>
        <end position="472"/>
    </location>
</feature>
<evidence type="ECO:0000256" key="6">
    <source>
        <dbReference type="ARBA" id="ARBA00023015"/>
    </source>
</evidence>
<feature type="compositionally biased region" description="Low complexity" evidence="10">
    <location>
        <begin position="555"/>
        <end position="565"/>
    </location>
</feature>
<dbReference type="GO" id="GO:0000785">
    <property type="term" value="C:chromatin"/>
    <property type="evidence" value="ECO:0007669"/>
    <property type="project" value="TreeGrafter"/>
</dbReference>
<evidence type="ECO:0000256" key="5">
    <source>
        <dbReference type="ARBA" id="ARBA00022833"/>
    </source>
</evidence>
<feature type="region of interest" description="Disordered" evidence="10">
    <location>
        <begin position="222"/>
        <end position="254"/>
    </location>
</feature>
<organism evidence="12 13">
    <name type="scientific">Cephalotrichum gorgonifer</name>
    <dbReference type="NCBI Taxonomy" id="2041049"/>
    <lineage>
        <taxon>Eukaryota</taxon>
        <taxon>Fungi</taxon>
        <taxon>Dikarya</taxon>
        <taxon>Ascomycota</taxon>
        <taxon>Pezizomycotina</taxon>
        <taxon>Sordariomycetes</taxon>
        <taxon>Hypocreomycetidae</taxon>
        <taxon>Microascales</taxon>
        <taxon>Microascaceae</taxon>
        <taxon>Cephalotrichum</taxon>
    </lineage>
</organism>
<feature type="region of interest" description="Disordered" evidence="10">
    <location>
        <begin position="555"/>
        <end position="679"/>
    </location>
</feature>
<proteinExistence type="predicted"/>
<evidence type="ECO:0000256" key="4">
    <source>
        <dbReference type="ARBA" id="ARBA00022771"/>
    </source>
</evidence>
<dbReference type="Proteomes" id="UP001187682">
    <property type="component" value="Unassembled WGS sequence"/>
</dbReference>
<evidence type="ECO:0000256" key="2">
    <source>
        <dbReference type="ARBA" id="ARBA00022723"/>
    </source>
</evidence>
<evidence type="ECO:0000313" key="12">
    <source>
        <dbReference type="EMBL" id="SPO05508.1"/>
    </source>
</evidence>
<dbReference type="PROSITE" id="PS50157">
    <property type="entry name" value="ZINC_FINGER_C2H2_2"/>
    <property type="match status" value="2"/>
</dbReference>
<feature type="region of interest" description="Disordered" evidence="10">
    <location>
        <begin position="297"/>
        <end position="352"/>
    </location>
</feature>
<dbReference type="PANTHER" id="PTHR40626">
    <property type="entry name" value="MIP31509P"/>
    <property type="match status" value="1"/>
</dbReference>
<gene>
    <name evidence="12" type="ORF">DNG_08195</name>
</gene>
<feature type="region of interest" description="Disordered" evidence="10">
    <location>
        <begin position="400"/>
        <end position="435"/>
    </location>
</feature>
<feature type="compositionally biased region" description="Polar residues" evidence="10">
    <location>
        <begin position="308"/>
        <end position="347"/>
    </location>
</feature>
<evidence type="ECO:0000259" key="11">
    <source>
        <dbReference type="PROSITE" id="PS50157"/>
    </source>
</evidence>
<evidence type="ECO:0000256" key="8">
    <source>
        <dbReference type="ARBA" id="ARBA00023242"/>
    </source>
</evidence>
<dbReference type="EMBL" id="ONZQ02000013">
    <property type="protein sequence ID" value="SPO05508.1"/>
    <property type="molecule type" value="Genomic_DNA"/>
</dbReference>
<name>A0AAE8N580_9PEZI</name>
<feature type="compositionally biased region" description="Polar residues" evidence="10">
    <location>
        <begin position="592"/>
        <end position="604"/>
    </location>
</feature>
<dbReference type="FunFam" id="3.30.160.60:FF:000758">
    <property type="entry name" value="C2H2 transcription factor, putative"/>
    <property type="match status" value="1"/>
</dbReference>
<dbReference type="GO" id="GO:0051701">
    <property type="term" value="P:biological process involved in interaction with host"/>
    <property type="evidence" value="ECO:0007669"/>
    <property type="project" value="UniProtKB-ARBA"/>
</dbReference>
<protein>
    <submittedName>
        <fullName evidence="12">Related to transcription factor RGM1</fullName>
    </submittedName>
</protein>
<keyword evidence="3" id="KW-0677">Repeat</keyword>
<dbReference type="FunFam" id="3.30.160.60:FF:000606">
    <property type="entry name" value="C2H2 transcription factor, putative"/>
    <property type="match status" value="1"/>
</dbReference>
<dbReference type="InterPro" id="IPR013087">
    <property type="entry name" value="Znf_C2H2_type"/>
</dbReference>
<dbReference type="GO" id="GO:0000981">
    <property type="term" value="F:DNA-binding transcription factor activity, RNA polymerase II-specific"/>
    <property type="evidence" value="ECO:0007669"/>
    <property type="project" value="InterPro"/>
</dbReference>
<feature type="compositionally biased region" description="Basic and acidic residues" evidence="10">
    <location>
        <begin position="421"/>
        <end position="432"/>
    </location>
</feature>
<evidence type="ECO:0000256" key="10">
    <source>
        <dbReference type="SAM" id="MobiDB-lite"/>
    </source>
</evidence>
<evidence type="ECO:0000256" key="9">
    <source>
        <dbReference type="PROSITE-ProRule" id="PRU00042"/>
    </source>
</evidence>